<feature type="transmembrane region" description="Helical" evidence="6">
    <location>
        <begin position="460"/>
        <end position="483"/>
    </location>
</feature>
<keyword evidence="5 6" id="KW-0472">Membrane</keyword>
<accession>A0A419RVQ8</accession>
<dbReference type="Proteomes" id="UP000285232">
    <property type="component" value="Unassembled WGS sequence"/>
</dbReference>
<dbReference type="GO" id="GO:0022857">
    <property type="term" value="F:transmembrane transporter activity"/>
    <property type="evidence" value="ECO:0007669"/>
    <property type="project" value="InterPro"/>
</dbReference>
<feature type="transmembrane region" description="Helical" evidence="6">
    <location>
        <begin position="118"/>
        <end position="140"/>
    </location>
</feature>
<evidence type="ECO:0000256" key="1">
    <source>
        <dbReference type="ARBA" id="ARBA00004429"/>
    </source>
</evidence>
<dbReference type="RefSeq" id="WP_120048882.1">
    <property type="nucleotide sequence ID" value="NZ_RAHX01000001.1"/>
</dbReference>
<feature type="transmembrane region" description="Helical" evidence="6">
    <location>
        <begin position="399"/>
        <end position="423"/>
    </location>
</feature>
<dbReference type="InterPro" id="IPR036259">
    <property type="entry name" value="MFS_trans_sf"/>
</dbReference>
<feature type="transmembrane region" description="Helical" evidence="6">
    <location>
        <begin position="297"/>
        <end position="321"/>
    </location>
</feature>
<comment type="subcellular location">
    <subcellularLocation>
        <location evidence="1">Cell inner membrane</location>
        <topology evidence="1">Multi-pass membrane protein</topology>
    </subcellularLocation>
</comment>
<evidence type="ECO:0000313" key="8">
    <source>
        <dbReference type="Proteomes" id="UP000285232"/>
    </source>
</evidence>
<keyword evidence="2" id="KW-1003">Cell membrane</keyword>
<feature type="transmembrane region" description="Helical" evidence="6">
    <location>
        <begin position="206"/>
        <end position="228"/>
    </location>
</feature>
<dbReference type="SUPFAM" id="SSF103473">
    <property type="entry name" value="MFS general substrate transporter"/>
    <property type="match status" value="1"/>
</dbReference>
<keyword evidence="4 6" id="KW-1133">Transmembrane helix</keyword>
<name>A0A419RVQ8_9SPHN</name>
<evidence type="ECO:0000313" key="7">
    <source>
        <dbReference type="EMBL" id="RJY09872.1"/>
    </source>
</evidence>
<dbReference type="InterPro" id="IPR050375">
    <property type="entry name" value="MFS_TsgA-like"/>
</dbReference>
<feature type="transmembrane region" description="Helical" evidence="6">
    <location>
        <begin position="29"/>
        <end position="50"/>
    </location>
</feature>
<feature type="transmembrane region" description="Helical" evidence="6">
    <location>
        <begin position="91"/>
        <end position="111"/>
    </location>
</feature>
<feature type="transmembrane region" description="Helical" evidence="6">
    <location>
        <begin position="160"/>
        <end position="186"/>
    </location>
</feature>
<keyword evidence="8" id="KW-1185">Reference proteome</keyword>
<organism evidence="7 8">
    <name type="scientific">Aurantiacibacter aquimixticola</name>
    <dbReference type="NCBI Taxonomy" id="1958945"/>
    <lineage>
        <taxon>Bacteria</taxon>
        <taxon>Pseudomonadati</taxon>
        <taxon>Pseudomonadota</taxon>
        <taxon>Alphaproteobacteria</taxon>
        <taxon>Sphingomonadales</taxon>
        <taxon>Erythrobacteraceae</taxon>
        <taxon>Aurantiacibacter</taxon>
    </lineage>
</organism>
<feature type="transmembrane region" description="Helical" evidence="6">
    <location>
        <begin position="57"/>
        <end position="79"/>
    </location>
</feature>
<dbReference type="Pfam" id="PF07690">
    <property type="entry name" value="MFS_1"/>
    <property type="match status" value="1"/>
</dbReference>
<dbReference type="PANTHER" id="PTHR43702:SF3">
    <property type="entry name" value="PROTEIN TSGA"/>
    <property type="match status" value="1"/>
</dbReference>
<evidence type="ECO:0000256" key="5">
    <source>
        <dbReference type="ARBA" id="ARBA00023136"/>
    </source>
</evidence>
<dbReference type="EMBL" id="RAHX01000001">
    <property type="protein sequence ID" value="RJY09872.1"/>
    <property type="molecule type" value="Genomic_DNA"/>
</dbReference>
<dbReference type="AlphaFoldDB" id="A0A419RVQ8"/>
<comment type="caution">
    <text evidence="7">The sequence shown here is derived from an EMBL/GenBank/DDBJ whole genome shotgun (WGS) entry which is preliminary data.</text>
</comment>
<evidence type="ECO:0000256" key="6">
    <source>
        <dbReference type="SAM" id="Phobius"/>
    </source>
</evidence>
<evidence type="ECO:0000256" key="2">
    <source>
        <dbReference type="ARBA" id="ARBA00022475"/>
    </source>
</evidence>
<feature type="transmembrane region" description="Helical" evidence="6">
    <location>
        <begin position="349"/>
        <end position="369"/>
    </location>
</feature>
<feature type="transmembrane region" description="Helical" evidence="6">
    <location>
        <begin position="376"/>
        <end position="393"/>
    </location>
</feature>
<gene>
    <name evidence="7" type="ORF">D6201_11360</name>
</gene>
<keyword evidence="3 6" id="KW-0812">Transmembrane</keyword>
<sequence>MALAPDVASSTDPRPVVDDDTPPVNAPGLQYFVFGLFFIFGGITSLNDVLIPKLRELFTLSYTEAMLVQFCFFAAYLLIGIPGAKLVKKIGYMRGAVAGLTTMIAGCLLFIPASQTATYAIFLGALFILASGVVIVQVVANPLISLLGPPSTTHSRLTFAQAFNSLGTTVFPIVGAAVILGSLADVTADQLEGAALQAYRAAESEAIWQGYLGVAALIALVAGAVWMFRNRLPHDASIMGEGDLVSNSRYLIGLALVVAGAFLAIQVNGWLGVLVILAAPAYWLYDNPLLRRTRFSFGALCIFLYVGGEVAIGSIVINYLLQDQVMANGGPFTAFLNGLVGAEPNAVEWLIGLYWGGAMVGRFIGSWALRKFSPGLILTFNAIGAIVLVLISTNTTGELSGYSLLAVGLMNSIMFPTIFSLACEKLGPRAADGSGIINVAIFGGAVVPLLYGVVADATGGNLALAMVIPIVCYAVIACFGIFARRPATS</sequence>
<dbReference type="OrthoDB" id="9795150at2"/>
<dbReference type="InterPro" id="IPR011701">
    <property type="entry name" value="MFS"/>
</dbReference>
<feature type="transmembrane region" description="Helical" evidence="6">
    <location>
        <begin position="435"/>
        <end position="454"/>
    </location>
</feature>
<protein>
    <submittedName>
        <fullName evidence="7">MFS transporter</fullName>
    </submittedName>
</protein>
<evidence type="ECO:0000256" key="4">
    <source>
        <dbReference type="ARBA" id="ARBA00022989"/>
    </source>
</evidence>
<dbReference type="GO" id="GO:0005886">
    <property type="term" value="C:plasma membrane"/>
    <property type="evidence" value="ECO:0007669"/>
    <property type="project" value="UniProtKB-SubCell"/>
</dbReference>
<dbReference type="PANTHER" id="PTHR43702">
    <property type="entry name" value="L-FUCOSE-PROTON SYMPORTER"/>
    <property type="match status" value="1"/>
</dbReference>
<feature type="transmembrane region" description="Helical" evidence="6">
    <location>
        <begin position="252"/>
        <end position="285"/>
    </location>
</feature>
<evidence type="ECO:0000256" key="3">
    <source>
        <dbReference type="ARBA" id="ARBA00022692"/>
    </source>
</evidence>
<proteinExistence type="predicted"/>
<reference evidence="7 8" key="1">
    <citation type="journal article" date="2017" name="Int. J. Syst. Evol. Microbiol.">
        <title>Erythrobacter aquimixticola sp. nov., isolated from the junction between the ocean and a freshwater spring.</title>
        <authorList>
            <person name="Park S."/>
            <person name="Jung Y.T."/>
            <person name="Choi S.J."/>
            <person name="Yoon J.H."/>
        </authorList>
    </citation>
    <scope>NUCLEOTIDE SEQUENCE [LARGE SCALE GENOMIC DNA]</scope>
    <source>
        <strain evidence="7 8">JSSK-14</strain>
    </source>
</reference>
<dbReference type="Gene3D" id="1.20.1250.20">
    <property type="entry name" value="MFS general substrate transporter like domains"/>
    <property type="match status" value="2"/>
</dbReference>
<dbReference type="CDD" id="cd17394">
    <property type="entry name" value="MFS_FucP_like"/>
    <property type="match status" value="1"/>
</dbReference>